<dbReference type="AlphaFoldDB" id="A0A0P1HCP0"/>
<comment type="similarity">
    <text evidence="2">In the central section; belongs to the 3-hydroxyacyl-CoA dehydrogenase family.</text>
</comment>
<dbReference type="InterPro" id="IPR006176">
    <property type="entry name" value="3-OHacyl-CoA_DH_NAD-bd"/>
</dbReference>
<feature type="domain" description="3-hydroxyacyl-CoA dehydrogenase C-terminal" evidence="11">
    <location>
        <begin position="510"/>
        <end position="605"/>
    </location>
</feature>
<evidence type="ECO:0000256" key="7">
    <source>
        <dbReference type="ARBA" id="ARBA00023098"/>
    </source>
</evidence>
<evidence type="ECO:0000256" key="2">
    <source>
        <dbReference type="ARBA" id="ARBA00007005"/>
    </source>
</evidence>
<dbReference type="UniPathway" id="UPA00659"/>
<comment type="catalytic activity">
    <reaction evidence="10">
        <text>a (3S)-3-hydroxyacyl-CoA + NAD(+) = a 3-oxoacyl-CoA + NADH + H(+)</text>
        <dbReference type="Rhea" id="RHEA:22432"/>
        <dbReference type="ChEBI" id="CHEBI:15378"/>
        <dbReference type="ChEBI" id="CHEBI:57318"/>
        <dbReference type="ChEBI" id="CHEBI:57540"/>
        <dbReference type="ChEBI" id="CHEBI:57945"/>
        <dbReference type="ChEBI" id="CHEBI:90726"/>
        <dbReference type="EC" id="1.1.1.35"/>
    </reaction>
</comment>
<keyword evidence="6" id="KW-0520">NAD</keyword>
<dbReference type="FunFam" id="1.10.1040.50:FF:000005">
    <property type="entry name" value="Probable 3-hydroxyacyl-CoA dehydrogenase"/>
    <property type="match status" value="1"/>
</dbReference>
<dbReference type="Gene3D" id="3.90.226.10">
    <property type="entry name" value="2-enoyl-CoA Hydratase, Chain A, domain 1"/>
    <property type="match status" value="1"/>
</dbReference>
<dbReference type="InterPro" id="IPR001753">
    <property type="entry name" value="Enoyl-CoA_hydra/iso"/>
</dbReference>
<reference evidence="13 14" key="1">
    <citation type="submission" date="2015-09" db="EMBL/GenBank/DDBJ databases">
        <authorList>
            <consortium name="Swine Surveillance"/>
        </authorList>
    </citation>
    <scope>NUCLEOTIDE SEQUENCE [LARGE SCALE GENOMIC DNA]</scope>
    <source>
        <strain evidence="13 14">CECT 8399</strain>
    </source>
</reference>
<sequence length="733" mass="78855">MSDFKYNVDADGVAIITWDAEGKSMNVLTREAFGLVEEYVDRALADEAVKGIVITSGKKDFAGGMDLNVLATIREESGENPAQGLFDFTMSGHRILRKLELAGMDPKTKKGGKPVACAINGTCAGIGTEIALACHHRVMTDNPKAKIGLPEIMIGIFPGGGGTTRYSRMVGAMAAAPVLLEGKMMDPKKAKGAQLIDAVAADPLAAAKEWVLNAKDADLVKPWDAKGYKMPGGAPYHPAGFMTFVGASAMVHGKTQGAFPAAKALLSSIYEGALVDFDTALKIEARWFTNVLMNPSSSAMIRSLFLNKQALEKGAVRPAGVPDQSVKKIGVLGAGMMGAGIALVSAQAGMEVVLIDRDQDAADKGKAYSAAYMDAGIKRGKATEEKKEALLAQITATPDLDSLKGCDLIIEAVFEDPGVKAEMTQKVEAVIPEDCIFASNTSTLPITELAKASSRPEQFIGIHFFSPVEKMFLVEIIKGKETGDRAVAKALDYVRQIRKTPIVVNDARFFYANRCIIPYINEGMRMITEGVSPVLIDNAARQLGFPVGPVQLTDETSIDLGAKIARATKAAMGDAYPESPADDLIFWMEDQGRLGRKANAGFFEYDDKGKRAGYWKGLQEKYPLAAEQPDLIEVQERLMFAQVLEAVRALEEGVLMDIREGDVGAILAWGFAPWSGGPLSWLDILGTPYAAERCDSLTEKFGERFSCPALLREMAEKGQSFYTRFAPEKSAAA</sequence>
<dbReference type="FunFam" id="3.40.50.720:FF:000009">
    <property type="entry name" value="Fatty oxidation complex, alpha subunit"/>
    <property type="match status" value="1"/>
</dbReference>
<feature type="domain" description="3-hydroxyacyl-CoA dehydrogenase NAD binding" evidence="12">
    <location>
        <begin position="328"/>
        <end position="506"/>
    </location>
</feature>
<dbReference type="SUPFAM" id="SSF52096">
    <property type="entry name" value="ClpP/crotonase"/>
    <property type="match status" value="1"/>
</dbReference>
<evidence type="ECO:0000256" key="6">
    <source>
        <dbReference type="ARBA" id="ARBA00023027"/>
    </source>
</evidence>
<name>A0A0P1HCP0_9RHOB</name>
<evidence type="ECO:0000259" key="12">
    <source>
        <dbReference type="Pfam" id="PF02737"/>
    </source>
</evidence>
<evidence type="ECO:0000259" key="11">
    <source>
        <dbReference type="Pfam" id="PF00725"/>
    </source>
</evidence>
<evidence type="ECO:0000256" key="4">
    <source>
        <dbReference type="ARBA" id="ARBA00022963"/>
    </source>
</evidence>
<evidence type="ECO:0000313" key="13">
    <source>
        <dbReference type="EMBL" id="CUI01251.1"/>
    </source>
</evidence>
<dbReference type="CDD" id="cd06558">
    <property type="entry name" value="crotonase-like"/>
    <property type="match status" value="1"/>
</dbReference>
<dbReference type="STRING" id="1396826.PHA8399_03392"/>
<keyword evidence="4" id="KW-0442">Lipid degradation</keyword>
<dbReference type="GO" id="GO:0006635">
    <property type="term" value="P:fatty acid beta-oxidation"/>
    <property type="evidence" value="ECO:0007669"/>
    <property type="project" value="UniProtKB-UniPathway"/>
</dbReference>
<dbReference type="InterPro" id="IPR036291">
    <property type="entry name" value="NAD(P)-bd_dom_sf"/>
</dbReference>
<keyword evidence="3" id="KW-0276">Fatty acid metabolism</keyword>
<dbReference type="RefSeq" id="WP_058287249.1">
    <property type="nucleotide sequence ID" value="NZ_CYSR01000030.1"/>
</dbReference>
<dbReference type="GO" id="GO:0016509">
    <property type="term" value="F:long-chain (3S)-3-hydroxyacyl-CoA dehydrogenase (NAD+) activity"/>
    <property type="evidence" value="ECO:0007669"/>
    <property type="project" value="TreeGrafter"/>
</dbReference>
<protein>
    <submittedName>
        <fullName evidence="13">Fatty acid oxidation complex subunit alpha</fullName>
    </submittedName>
</protein>
<evidence type="ECO:0000256" key="8">
    <source>
        <dbReference type="ARBA" id="ARBA00023239"/>
    </source>
</evidence>
<dbReference type="SUPFAM" id="SSF51735">
    <property type="entry name" value="NAD(P)-binding Rossmann-fold domains"/>
    <property type="match status" value="1"/>
</dbReference>
<evidence type="ECO:0000256" key="10">
    <source>
        <dbReference type="ARBA" id="ARBA00049556"/>
    </source>
</evidence>
<dbReference type="Proteomes" id="UP000051326">
    <property type="component" value="Unassembled WGS sequence"/>
</dbReference>
<dbReference type="Gene3D" id="3.40.50.720">
    <property type="entry name" value="NAD(P)-binding Rossmann-like Domain"/>
    <property type="match status" value="1"/>
</dbReference>
<dbReference type="EMBL" id="CYSR01000030">
    <property type="protein sequence ID" value="CUI01251.1"/>
    <property type="molecule type" value="Genomic_DNA"/>
</dbReference>
<dbReference type="Pfam" id="PF02737">
    <property type="entry name" value="3HCDH_N"/>
    <property type="match status" value="1"/>
</dbReference>
<dbReference type="SUPFAM" id="SSF48179">
    <property type="entry name" value="6-phosphogluconate dehydrogenase C-terminal domain-like"/>
    <property type="match status" value="2"/>
</dbReference>
<dbReference type="PANTHER" id="PTHR43612:SF3">
    <property type="entry name" value="TRIFUNCTIONAL ENZYME SUBUNIT ALPHA, MITOCHONDRIAL"/>
    <property type="match status" value="1"/>
</dbReference>
<dbReference type="Pfam" id="PF00378">
    <property type="entry name" value="ECH_1"/>
    <property type="match status" value="1"/>
</dbReference>
<keyword evidence="9" id="KW-0511">Multifunctional enzyme</keyword>
<dbReference type="Pfam" id="PF00725">
    <property type="entry name" value="3HCDH"/>
    <property type="match status" value="1"/>
</dbReference>
<proteinExistence type="inferred from homology"/>
<dbReference type="InterPro" id="IPR050136">
    <property type="entry name" value="FA_oxidation_alpha_subunit"/>
</dbReference>
<keyword evidence="5" id="KW-0560">Oxidoreductase</keyword>
<evidence type="ECO:0000313" key="14">
    <source>
        <dbReference type="Proteomes" id="UP000051326"/>
    </source>
</evidence>
<dbReference type="InterPro" id="IPR029045">
    <property type="entry name" value="ClpP/crotonase-like_dom_sf"/>
</dbReference>
<dbReference type="InterPro" id="IPR008927">
    <property type="entry name" value="6-PGluconate_DH-like_C_sf"/>
</dbReference>
<dbReference type="GO" id="GO:0070403">
    <property type="term" value="F:NAD+ binding"/>
    <property type="evidence" value="ECO:0007669"/>
    <property type="project" value="InterPro"/>
</dbReference>
<accession>A0A0P1HCP0</accession>
<evidence type="ECO:0000256" key="9">
    <source>
        <dbReference type="ARBA" id="ARBA00023268"/>
    </source>
</evidence>
<organism evidence="13 14">
    <name type="scientific">Leisingera aquaemixtae</name>
    <dbReference type="NCBI Taxonomy" id="1396826"/>
    <lineage>
        <taxon>Bacteria</taxon>
        <taxon>Pseudomonadati</taxon>
        <taxon>Pseudomonadota</taxon>
        <taxon>Alphaproteobacteria</taxon>
        <taxon>Rhodobacterales</taxon>
        <taxon>Roseobacteraceae</taxon>
        <taxon>Leisingera</taxon>
    </lineage>
</organism>
<evidence type="ECO:0000256" key="1">
    <source>
        <dbReference type="ARBA" id="ARBA00005005"/>
    </source>
</evidence>
<gene>
    <name evidence="13" type="primary">fadJ</name>
    <name evidence="13" type="ORF">PHA8399_03392</name>
</gene>
<comment type="pathway">
    <text evidence="1">Lipid metabolism; fatty acid beta-oxidation.</text>
</comment>
<dbReference type="GO" id="GO:0004300">
    <property type="term" value="F:enoyl-CoA hydratase activity"/>
    <property type="evidence" value="ECO:0007669"/>
    <property type="project" value="TreeGrafter"/>
</dbReference>
<dbReference type="InterPro" id="IPR006108">
    <property type="entry name" value="3HC_DH_C"/>
</dbReference>
<dbReference type="Gene3D" id="1.10.1040.50">
    <property type="match status" value="1"/>
</dbReference>
<dbReference type="PANTHER" id="PTHR43612">
    <property type="entry name" value="TRIFUNCTIONAL ENZYME SUBUNIT ALPHA"/>
    <property type="match status" value="1"/>
</dbReference>
<keyword evidence="7" id="KW-0443">Lipid metabolism</keyword>
<evidence type="ECO:0000256" key="5">
    <source>
        <dbReference type="ARBA" id="ARBA00023002"/>
    </source>
</evidence>
<keyword evidence="8" id="KW-0456">Lyase</keyword>
<evidence type="ECO:0000256" key="3">
    <source>
        <dbReference type="ARBA" id="ARBA00022832"/>
    </source>
</evidence>